<dbReference type="GO" id="GO:0003682">
    <property type="term" value="F:chromatin binding"/>
    <property type="evidence" value="ECO:0007669"/>
    <property type="project" value="UniProtKB-ARBA"/>
</dbReference>
<feature type="domain" description="C2H2-type" evidence="10">
    <location>
        <begin position="43"/>
        <end position="70"/>
    </location>
</feature>
<evidence type="ECO:0000259" key="10">
    <source>
        <dbReference type="PROSITE" id="PS50157"/>
    </source>
</evidence>
<evidence type="ECO:0000256" key="5">
    <source>
        <dbReference type="ARBA" id="ARBA00022833"/>
    </source>
</evidence>
<dbReference type="GO" id="GO:0008270">
    <property type="term" value="F:zinc ion binding"/>
    <property type="evidence" value="ECO:0007669"/>
    <property type="project" value="UniProtKB-KW"/>
</dbReference>
<keyword evidence="3" id="KW-0677">Repeat</keyword>
<sequence>MLNWLIFSGVARGLECLTCQTSFTSRSILSKHMRQIHNGHVSYQCEECSYSSYKLDYLKRHIIIHTGERPYLCGLCKKGFGNKSNYNRHIRCHARRTHVFL</sequence>
<dbReference type="GO" id="GO:0000981">
    <property type="term" value="F:DNA-binding transcription factor activity, RNA polymerase II-specific"/>
    <property type="evidence" value="ECO:0007669"/>
    <property type="project" value="TreeGrafter"/>
</dbReference>
<accession>A0A087T8U8</accession>
<dbReference type="GO" id="GO:0005634">
    <property type="term" value="C:nucleus"/>
    <property type="evidence" value="ECO:0007669"/>
    <property type="project" value="UniProtKB-SubCell"/>
</dbReference>
<evidence type="ECO:0000256" key="1">
    <source>
        <dbReference type="ARBA" id="ARBA00004123"/>
    </source>
</evidence>
<name>A0A087T8U8_STEMI</name>
<dbReference type="EMBL" id="KK114012">
    <property type="protein sequence ID" value="KFM61537.1"/>
    <property type="molecule type" value="Genomic_DNA"/>
</dbReference>
<dbReference type="SMART" id="SM00355">
    <property type="entry name" value="ZnF_C2H2"/>
    <property type="match status" value="3"/>
</dbReference>
<evidence type="ECO:0000313" key="12">
    <source>
        <dbReference type="Proteomes" id="UP000054359"/>
    </source>
</evidence>
<dbReference type="InterPro" id="IPR050527">
    <property type="entry name" value="Snail/Krueppel_Znf"/>
</dbReference>
<feature type="chain" id="PRO_5001829398" evidence="9">
    <location>
        <begin position="17"/>
        <end position="101"/>
    </location>
</feature>
<dbReference type="AlphaFoldDB" id="A0A087T8U8"/>
<proteinExistence type="inferred from homology"/>
<dbReference type="Gene3D" id="3.30.160.60">
    <property type="entry name" value="Classic Zinc Finger"/>
    <property type="match status" value="3"/>
</dbReference>
<keyword evidence="12" id="KW-1185">Reference proteome</keyword>
<dbReference type="STRING" id="407821.A0A087T8U8"/>
<protein>
    <submittedName>
        <fullName evidence="11">Testis-specific zinc finger protein topi</fullName>
    </submittedName>
</protein>
<dbReference type="InterPro" id="IPR013087">
    <property type="entry name" value="Znf_C2H2_type"/>
</dbReference>
<feature type="signal peptide" evidence="9">
    <location>
        <begin position="1"/>
        <end position="16"/>
    </location>
</feature>
<dbReference type="PANTHER" id="PTHR24388:SF54">
    <property type="entry name" value="PROTEIN ESCARGOT"/>
    <property type="match status" value="1"/>
</dbReference>
<dbReference type="SUPFAM" id="SSF57667">
    <property type="entry name" value="beta-beta-alpha zinc fingers"/>
    <property type="match status" value="2"/>
</dbReference>
<comment type="subcellular location">
    <subcellularLocation>
        <location evidence="1">Nucleus</location>
    </subcellularLocation>
</comment>
<dbReference type="Pfam" id="PF00096">
    <property type="entry name" value="zf-C2H2"/>
    <property type="match status" value="3"/>
</dbReference>
<dbReference type="PANTHER" id="PTHR24388">
    <property type="entry name" value="ZINC FINGER PROTEIN"/>
    <property type="match status" value="1"/>
</dbReference>
<feature type="non-terminal residue" evidence="11">
    <location>
        <position position="101"/>
    </location>
</feature>
<evidence type="ECO:0000256" key="9">
    <source>
        <dbReference type="SAM" id="SignalP"/>
    </source>
</evidence>
<dbReference type="OrthoDB" id="6436001at2759"/>
<gene>
    <name evidence="11" type="ORF">X975_19271</name>
</gene>
<dbReference type="Proteomes" id="UP000054359">
    <property type="component" value="Unassembled WGS sequence"/>
</dbReference>
<evidence type="ECO:0000256" key="6">
    <source>
        <dbReference type="ARBA" id="ARBA00023242"/>
    </source>
</evidence>
<keyword evidence="4 8" id="KW-0863">Zinc-finger</keyword>
<evidence type="ECO:0000256" key="8">
    <source>
        <dbReference type="PROSITE-ProRule" id="PRU00042"/>
    </source>
</evidence>
<dbReference type="GO" id="GO:0000978">
    <property type="term" value="F:RNA polymerase II cis-regulatory region sequence-specific DNA binding"/>
    <property type="evidence" value="ECO:0007669"/>
    <property type="project" value="TreeGrafter"/>
</dbReference>
<evidence type="ECO:0000256" key="4">
    <source>
        <dbReference type="ARBA" id="ARBA00022771"/>
    </source>
</evidence>
<dbReference type="PROSITE" id="PS50157">
    <property type="entry name" value="ZINC_FINGER_C2H2_2"/>
    <property type="match status" value="3"/>
</dbReference>
<keyword evidence="9" id="KW-0732">Signal</keyword>
<evidence type="ECO:0000256" key="7">
    <source>
        <dbReference type="ARBA" id="ARBA00037948"/>
    </source>
</evidence>
<keyword evidence="6" id="KW-0539">Nucleus</keyword>
<evidence type="ECO:0000313" key="11">
    <source>
        <dbReference type="EMBL" id="KFM61537.1"/>
    </source>
</evidence>
<feature type="domain" description="C2H2-type" evidence="10">
    <location>
        <begin position="14"/>
        <end position="42"/>
    </location>
</feature>
<evidence type="ECO:0000256" key="3">
    <source>
        <dbReference type="ARBA" id="ARBA00022737"/>
    </source>
</evidence>
<dbReference type="InterPro" id="IPR036236">
    <property type="entry name" value="Znf_C2H2_sf"/>
</dbReference>
<evidence type="ECO:0000256" key="2">
    <source>
        <dbReference type="ARBA" id="ARBA00022723"/>
    </source>
</evidence>
<comment type="similarity">
    <text evidence="7">Belongs to the snail C2H2-type zinc-finger protein family.</text>
</comment>
<dbReference type="PROSITE" id="PS00028">
    <property type="entry name" value="ZINC_FINGER_C2H2_1"/>
    <property type="match status" value="2"/>
</dbReference>
<keyword evidence="5" id="KW-0862">Zinc</keyword>
<organism evidence="11 12">
    <name type="scientific">Stegodyphus mimosarum</name>
    <name type="common">African social velvet spider</name>
    <dbReference type="NCBI Taxonomy" id="407821"/>
    <lineage>
        <taxon>Eukaryota</taxon>
        <taxon>Metazoa</taxon>
        <taxon>Ecdysozoa</taxon>
        <taxon>Arthropoda</taxon>
        <taxon>Chelicerata</taxon>
        <taxon>Arachnida</taxon>
        <taxon>Araneae</taxon>
        <taxon>Araneomorphae</taxon>
        <taxon>Entelegynae</taxon>
        <taxon>Eresoidea</taxon>
        <taxon>Eresidae</taxon>
        <taxon>Stegodyphus</taxon>
    </lineage>
</organism>
<dbReference type="FunFam" id="3.30.160.60:FF:000690">
    <property type="entry name" value="Zinc finger protein 354C"/>
    <property type="match status" value="1"/>
</dbReference>
<reference evidence="11 12" key="1">
    <citation type="submission" date="2013-11" db="EMBL/GenBank/DDBJ databases">
        <title>Genome sequencing of Stegodyphus mimosarum.</title>
        <authorList>
            <person name="Bechsgaard J."/>
        </authorList>
    </citation>
    <scope>NUCLEOTIDE SEQUENCE [LARGE SCALE GENOMIC DNA]</scope>
</reference>
<keyword evidence="2" id="KW-0479">Metal-binding</keyword>
<feature type="domain" description="C2H2-type" evidence="10">
    <location>
        <begin position="71"/>
        <end position="98"/>
    </location>
</feature>